<name>A0ABT6X0B3_9ACTN</name>
<dbReference type="RefSeq" id="WP_282766859.1">
    <property type="nucleotide sequence ID" value="NZ_JASCTH010000044.1"/>
</dbReference>
<dbReference type="PANTHER" id="PTHR43179:SF7">
    <property type="entry name" value="RHAMNOSYLTRANSFERASE WBBL"/>
    <property type="match status" value="1"/>
</dbReference>
<dbReference type="GO" id="GO:0016757">
    <property type="term" value="F:glycosyltransferase activity"/>
    <property type="evidence" value="ECO:0007669"/>
    <property type="project" value="UniProtKB-KW"/>
</dbReference>
<dbReference type="EMBL" id="JASCTH010000044">
    <property type="protein sequence ID" value="MDI6105397.1"/>
    <property type="molecule type" value="Genomic_DNA"/>
</dbReference>
<keyword evidence="2" id="KW-0808">Transferase</keyword>
<protein>
    <submittedName>
        <fullName evidence="2">Glycosyltransferase</fullName>
        <ecNumber evidence="2">2.4.-.-</ecNumber>
    </submittedName>
</protein>
<dbReference type="InterPro" id="IPR001173">
    <property type="entry name" value="Glyco_trans_2-like"/>
</dbReference>
<keyword evidence="3" id="KW-1185">Reference proteome</keyword>
<comment type="caution">
    <text evidence="2">The sequence shown here is derived from an EMBL/GenBank/DDBJ whole genome shotgun (WGS) entry which is preliminary data.</text>
</comment>
<dbReference type="Pfam" id="PF00535">
    <property type="entry name" value="Glycos_transf_2"/>
    <property type="match status" value="1"/>
</dbReference>
<evidence type="ECO:0000313" key="3">
    <source>
        <dbReference type="Proteomes" id="UP001241758"/>
    </source>
</evidence>
<dbReference type="InterPro" id="IPR029044">
    <property type="entry name" value="Nucleotide-diphossugar_trans"/>
</dbReference>
<dbReference type="EC" id="2.4.-.-" evidence="2"/>
<evidence type="ECO:0000313" key="2">
    <source>
        <dbReference type="EMBL" id="MDI6105397.1"/>
    </source>
</evidence>
<dbReference type="SUPFAM" id="SSF53448">
    <property type="entry name" value="Nucleotide-diphospho-sugar transferases"/>
    <property type="match status" value="1"/>
</dbReference>
<dbReference type="Proteomes" id="UP001241758">
    <property type="component" value="Unassembled WGS sequence"/>
</dbReference>
<sequence length="392" mass="43376">MSERRETFLGERRATSTDELRISVVIPYRDRADNLRLALTALAAQSLPVDRFEVIVGVLDDGPEHLEILQEFTGRLDVVAVTSGRPWQVGYARNLALRQAGGEVVVLMDVDMVLPSRCLEDLYDRHFGYGQRICVVGQMIDYDNNTGDVTEVEAQPYEHYRKVLDDLQVTGTGDQDPRMSAAHVIPWSFAWTALIALPRSLVVEQELWFDLGFHGYGVEDLEWAYRVARTGTPIVMGRDFFGVHLPHVRSVAANKRTEAPNYRYFLRKWPGVDVELACAFGDFEANELYPEFRRAVEAVAGASGGVLTVVRGTVDGRTELAVGVPAGTTGVLPATATGVEVLPITGLALPYPDGSIDRCHVLGPVTELPERYRERILAEVRRVAAPASPGMR</sequence>
<dbReference type="PANTHER" id="PTHR43179">
    <property type="entry name" value="RHAMNOSYLTRANSFERASE WBBL"/>
    <property type="match status" value="1"/>
</dbReference>
<reference evidence="2 3" key="1">
    <citation type="submission" date="2023-05" db="EMBL/GenBank/DDBJ databases">
        <title>Actinoplanes sp. NEAU-A12 genome sequencing.</title>
        <authorList>
            <person name="Wang Z.-S."/>
        </authorList>
    </citation>
    <scope>NUCLEOTIDE SEQUENCE [LARGE SCALE GENOMIC DNA]</scope>
    <source>
        <strain evidence="2 3">NEAU-A12</strain>
    </source>
</reference>
<accession>A0ABT6X0B3</accession>
<organism evidence="2 3">
    <name type="scientific">Actinoplanes sandaracinus</name>
    <dbReference type="NCBI Taxonomy" id="3045177"/>
    <lineage>
        <taxon>Bacteria</taxon>
        <taxon>Bacillati</taxon>
        <taxon>Actinomycetota</taxon>
        <taxon>Actinomycetes</taxon>
        <taxon>Micromonosporales</taxon>
        <taxon>Micromonosporaceae</taxon>
        <taxon>Actinoplanes</taxon>
    </lineage>
</organism>
<keyword evidence="2" id="KW-0328">Glycosyltransferase</keyword>
<proteinExistence type="predicted"/>
<evidence type="ECO:0000259" key="1">
    <source>
        <dbReference type="Pfam" id="PF00535"/>
    </source>
</evidence>
<gene>
    <name evidence="2" type="ORF">QLQ12_43130</name>
</gene>
<feature type="domain" description="Glycosyltransferase 2-like" evidence="1">
    <location>
        <begin position="23"/>
        <end position="153"/>
    </location>
</feature>
<dbReference type="Gene3D" id="3.90.550.10">
    <property type="entry name" value="Spore Coat Polysaccharide Biosynthesis Protein SpsA, Chain A"/>
    <property type="match status" value="1"/>
</dbReference>